<dbReference type="STRING" id="53326.A0A016UHV1"/>
<organism evidence="1 2">
    <name type="scientific">Ancylostoma ceylanicum</name>
    <dbReference type="NCBI Taxonomy" id="53326"/>
    <lineage>
        <taxon>Eukaryota</taxon>
        <taxon>Metazoa</taxon>
        <taxon>Ecdysozoa</taxon>
        <taxon>Nematoda</taxon>
        <taxon>Chromadorea</taxon>
        <taxon>Rhabditida</taxon>
        <taxon>Rhabditina</taxon>
        <taxon>Rhabditomorpha</taxon>
        <taxon>Strongyloidea</taxon>
        <taxon>Ancylostomatidae</taxon>
        <taxon>Ancylostomatinae</taxon>
        <taxon>Ancylostoma</taxon>
    </lineage>
</organism>
<dbReference type="AlphaFoldDB" id="A0A016UHV1"/>
<dbReference type="PANTHER" id="PTHR46060:SF3">
    <property type="entry name" value="PROTEIN GVQW3"/>
    <property type="match status" value="1"/>
</dbReference>
<dbReference type="GO" id="GO:0003676">
    <property type="term" value="F:nucleic acid binding"/>
    <property type="evidence" value="ECO:0007669"/>
    <property type="project" value="InterPro"/>
</dbReference>
<evidence type="ECO:0000313" key="2">
    <source>
        <dbReference type="Proteomes" id="UP000024635"/>
    </source>
</evidence>
<keyword evidence="2" id="KW-1185">Reference proteome</keyword>
<dbReference type="Proteomes" id="UP000024635">
    <property type="component" value="Unassembled WGS sequence"/>
</dbReference>
<sequence>MAAKPAGRGPNYSTIRFLHDSARPLTTRVARQKLPDFGWEVLTSPLYRADIAPKNYQLLLTLSIALQGIACDDEDGLDRWLSNFFESMPVQFCAEGIETLPEN</sequence>
<comment type="caution">
    <text evidence="1">The sequence shown here is derived from an EMBL/GenBank/DDBJ whole genome shotgun (WGS) entry which is preliminary data.</text>
</comment>
<proteinExistence type="predicted"/>
<reference evidence="2" key="1">
    <citation type="journal article" date="2015" name="Nat. Genet.">
        <title>The genome and transcriptome of the zoonotic hookworm Ancylostoma ceylanicum identify infection-specific gene families.</title>
        <authorList>
            <person name="Schwarz E.M."/>
            <person name="Hu Y."/>
            <person name="Antoshechkin I."/>
            <person name="Miller M.M."/>
            <person name="Sternberg P.W."/>
            <person name="Aroian R.V."/>
        </authorList>
    </citation>
    <scope>NUCLEOTIDE SEQUENCE</scope>
    <source>
        <strain evidence="2">HY135</strain>
    </source>
</reference>
<gene>
    <name evidence="1" type="primary">Acey_s0041.g390</name>
    <name evidence="1" type="ORF">Y032_0041g390</name>
</gene>
<dbReference type="InterPro" id="IPR036397">
    <property type="entry name" value="RNaseH_sf"/>
</dbReference>
<name>A0A016UHV1_9BILA</name>
<protein>
    <submittedName>
        <fullName evidence="1">Uncharacterized protein</fullName>
    </submittedName>
</protein>
<dbReference type="PANTHER" id="PTHR46060">
    <property type="entry name" value="MARINER MOS1 TRANSPOSASE-LIKE PROTEIN"/>
    <property type="match status" value="1"/>
</dbReference>
<dbReference type="InterPro" id="IPR052709">
    <property type="entry name" value="Transposase-MT_Hybrid"/>
</dbReference>
<dbReference type="Gene3D" id="3.30.420.10">
    <property type="entry name" value="Ribonuclease H-like superfamily/Ribonuclease H"/>
    <property type="match status" value="1"/>
</dbReference>
<accession>A0A016UHV1</accession>
<evidence type="ECO:0000313" key="1">
    <source>
        <dbReference type="EMBL" id="EYC14188.1"/>
    </source>
</evidence>
<dbReference type="EMBL" id="JARK01001377">
    <property type="protein sequence ID" value="EYC14188.1"/>
    <property type="molecule type" value="Genomic_DNA"/>
</dbReference>